<dbReference type="RefSeq" id="XP_040691967.1">
    <property type="nucleotide sequence ID" value="XM_040830267.1"/>
</dbReference>
<dbReference type="AlphaFoldDB" id="A0A1L9RTL0"/>
<dbReference type="OrthoDB" id="4269184at2759"/>
<keyword evidence="3" id="KW-1185">Reference proteome</keyword>
<keyword evidence="1" id="KW-0812">Transmembrane</keyword>
<proteinExistence type="predicted"/>
<keyword evidence="1" id="KW-1133">Transmembrane helix</keyword>
<gene>
    <name evidence="2" type="ORF">ASPWEDRAFT_168208</name>
</gene>
<dbReference type="GeneID" id="63746115"/>
<evidence type="ECO:0000313" key="2">
    <source>
        <dbReference type="EMBL" id="OJJ38291.1"/>
    </source>
</evidence>
<protein>
    <submittedName>
        <fullName evidence="2">Uncharacterized protein</fullName>
    </submittedName>
</protein>
<reference evidence="3" key="1">
    <citation type="journal article" date="2017" name="Genome Biol.">
        <title>Comparative genomics reveals high biological diversity and specific adaptations in the industrially and medically important fungal genus Aspergillus.</title>
        <authorList>
            <person name="de Vries R.P."/>
            <person name="Riley R."/>
            <person name="Wiebenga A."/>
            <person name="Aguilar-Osorio G."/>
            <person name="Amillis S."/>
            <person name="Uchima C.A."/>
            <person name="Anderluh G."/>
            <person name="Asadollahi M."/>
            <person name="Askin M."/>
            <person name="Barry K."/>
            <person name="Battaglia E."/>
            <person name="Bayram O."/>
            <person name="Benocci T."/>
            <person name="Braus-Stromeyer S.A."/>
            <person name="Caldana C."/>
            <person name="Canovas D."/>
            <person name="Cerqueira G.C."/>
            <person name="Chen F."/>
            <person name="Chen W."/>
            <person name="Choi C."/>
            <person name="Clum A."/>
            <person name="Dos Santos R.A."/>
            <person name="Damasio A.R."/>
            <person name="Diallinas G."/>
            <person name="Emri T."/>
            <person name="Fekete E."/>
            <person name="Flipphi M."/>
            <person name="Freyberg S."/>
            <person name="Gallo A."/>
            <person name="Gournas C."/>
            <person name="Habgood R."/>
            <person name="Hainaut M."/>
            <person name="Harispe M.L."/>
            <person name="Henrissat B."/>
            <person name="Hilden K.S."/>
            <person name="Hope R."/>
            <person name="Hossain A."/>
            <person name="Karabika E."/>
            <person name="Karaffa L."/>
            <person name="Karanyi Z."/>
            <person name="Krasevec N."/>
            <person name="Kuo A."/>
            <person name="Kusch H."/>
            <person name="LaButti K."/>
            <person name="Lagendijk E.L."/>
            <person name="Lapidus A."/>
            <person name="Levasseur A."/>
            <person name="Lindquist E."/>
            <person name="Lipzen A."/>
            <person name="Logrieco A.F."/>
            <person name="MacCabe A."/>
            <person name="Maekelae M.R."/>
            <person name="Malavazi I."/>
            <person name="Melin P."/>
            <person name="Meyer V."/>
            <person name="Mielnichuk N."/>
            <person name="Miskei M."/>
            <person name="Molnar A.P."/>
            <person name="Mule G."/>
            <person name="Ngan C.Y."/>
            <person name="Orejas M."/>
            <person name="Orosz E."/>
            <person name="Ouedraogo J.P."/>
            <person name="Overkamp K.M."/>
            <person name="Park H.-S."/>
            <person name="Perrone G."/>
            <person name="Piumi F."/>
            <person name="Punt P.J."/>
            <person name="Ram A.F."/>
            <person name="Ramon A."/>
            <person name="Rauscher S."/>
            <person name="Record E."/>
            <person name="Riano-Pachon D.M."/>
            <person name="Robert V."/>
            <person name="Roehrig J."/>
            <person name="Ruller R."/>
            <person name="Salamov A."/>
            <person name="Salih N.S."/>
            <person name="Samson R.A."/>
            <person name="Sandor E."/>
            <person name="Sanguinetti M."/>
            <person name="Schuetze T."/>
            <person name="Sepcic K."/>
            <person name="Shelest E."/>
            <person name="Sherlock G."/>
            <person name="Sophianopoulou V."/>
            <person name="Squina F.M."/>
            <person name="Sun H."/>
            <person name="Susca A."/>
            <person name="Todd R.B."/>
            <person name="Tsang A."/>
            <person name="Unkles S.E."/>
            <person name="van de Wiele N."/>
            <person name="van Rossen-Uffink D."/>
            <person name="Oliveira J.V."/>
            <person name="Vesth T.C."/>
            <person name="Visser J."/>
            <person name="Yu J.-H."/>
            <person name="Zhou M."/>
            <person name="Andersen M.R."/>
            <person name="Archer D.B."/>
            <person name="Baker S.E."/>
            <person name="Benoit I."/>
            <person name="Brakhage A.A."/>
            <person name="Braus G.H."/>
            <person name="Fischer R."/>
            <person name="Frisvad J.C."/>
            <person name="Goldman G.H."/>
            <person name="Houbraken J."/>
            <person name="Oakley B."/>
            <person name="Pocsi I."/>
            <person name="Scazzocchio C."/>
            <person name="Seiboth B."/>
            <person name="vanKuyk P.A."/>
            <person name="Wortman J."/>
            <person name="Dyer P.S."/>
            <person name="Grigoriev I.V."/>
        </authorList>
    </citation>
    <scope>NUCLEOTIDE SEQUENCE [LARGE SCALE GENOMIC DNA]</scope>
    <source>
        <strain evidence="3">DTO 134E9</strain>
    </source>
</reference>
<dbReference type="VEuPathDB" id="FungiDB:ASPWEDRAFT_168208"/>
<evidence type="ECO:0000256" key="1">
    <source>
        <dbReference type="SAM" id="Phobius"/>
    </source>
</evidence>
<accession>A0A1L9RTL0</accession>
<dbReference type="EMBL" id="KV878210">
    <property type="protein sequence ID" value="OJJ38291.1"/>
    <property type="molecule type" value="Genomic_DNA"/>
</dbReference>
<feature type="transmembrane region" description="Helical" evidence="1">
    <location>
        <begin position="29"/>
        <end position="49"/>
    </location>
</feature>
<evidence type="ECO:0000313" key="3">
    <source>
        <dbReference type="Proteomes" id="UP000184383"/>
    </source>
</evidence>
<organism evidence="2 3">
    <name type="scientific">Aspergillus wentii DTO 134E9</name>
    <dbReference type="NCBI Taxonomy" id="1073089"/>
    <lineage>
        <taxon>Eukaryota</taxon>
        <taxon>Fungi</taxon>
        <taxon>Dikarya</taxon>
        <taxon>Ascomycota</taxon>
        <taxon>Pezizomycotina</taxon>
        <taxon>Eurotiomycetes</taxon>
        <taxon>Eurotiomycetidae</taxon>
        <taxon>Eurotiales</taxon>
        <taxon>Aspergillaceae</taxon>
        <taxon>Aspergillus</taxon>
        <taxon>Aspergillus subgen. Cremei</taxon>
    </lineage>
</organism>
<sequence length="142" mass="16569">MTETIPFLPTTNDERKHRKPANIYYTMPYYHQVFCCYIFTGSFACAWFTDYVSRTTEIFVWVAFAITCLLVILANPFICTERKKVDEEGHTVTVRYPLIGFKRCEVALDLEGIKRGLYDSEDGNTDVRLHDGYRYGRALVRI</sequence>
<dbReference type="Proteomes" id="UP000184383">
    <property type="component" value="Unassembled WGS sequence"/>
</dbReference>
<feature type="transmembrane region" description="Helical" evidence="1">
    <location>
        <begin position="58"/>
        <end position="78"/>
    </location>
</feature>
<name>A0A1L9RTL0_ASPWE</name>
<keyword evidence="1" id="KW-0472">Membrane</keyword>